<name>A0ABP6UUH8_9ACTN</name>
<feature type="transmembrane region" description="Helical" evidence="1">
    <location>
        <begin position="48"/>
        <end position="70"/>
    </location>
</feature>
<keyword evidence="1" id="KW-0472">Membrane</keyword>
<sequence>MEIIVRSILGLLLIAHGLVHLLWLAPSADPAWPFRLDRSWLVPGAARTPIAVVLIALVVVGFALLGLAIWGVPGLTSIWSVLAIAASVASLATMVLFWDRQLLWGVAIDVALIFVALWQPSWTDRFG</sequence>
<evidence type="ECO:0000313" key="2">
    <source>
        <dbReference type="EMBL" id="GAA3518235.1"/>
    </source>
</evidence>
<dbReference type="EMBL" id="BAABBB010000003">
    <property type="protein sequence ID" value="GAA3518235.1"/>
    <property type="molecule type" value="Genomic_DNA"/>
</dbReference>
<proteinExistence type="predicted"/>
<dbReference type="Proteomes" id="UP001500301">
    <property type="component" value="Unassembled WGS sequence"/>
</dbReference>
<accession>A0ABP6UUH8</accession>
<evidence type="ECO:0000313" key="3">
    <source>
        <dbReference type="Proteomes" id="UP001500301"/>
    </source>
</evidence>
<comment type="caution">
    <text evidence="2">The sequence shown here is derived from an EMBL/GenBank/DDBJ whole genome shotgun (WGS) entry which is preliminary data.</text>
</comment>
<keyword evidence="3" id="KW-1185">Reference proteome</keyword>
<evidence type="ECO:0008006" key="4">
    <source>
        <dbReference type="Google" id="ProtNLM"/>
    </source>
</evidence>
<protein>
    <recommendedName>
        <fullName evidence="4">ABC transporter permease</fullName>
    </recommendedName>
</protein>
<dbReference type="RefSeq" id="WP_218235069.1">
    <property type="nucleotide sequence ID" value="NZ_BAABBB010000003.1"/>
</dbReference>
<keyword evidence="1" id="KW-1133">Transmembrane helix</keyword>
<feature type="transmembrane region" description="Helical" evidence="1">
    <location>
        <begin position="77"/>
        <end position="96"/>
    </location>
</feature>
<feature type="transmembrane region" description="Helical" evidence="1">
    <location>
        <begin position="102"/>
        <end position="118"/>
    </location>
</feature>
<keyword evidence="1" id="KW-0812">Transmembrane</keyword>
<organism evidence="2 3">
    <name type="scientific">Nocardioides daeguensis</name>
    <dbReference type="NCBI Taxonomy" id="908359"/>
    <lineage>
        <taxon>Bacteria</taxon>
        <taxon>Bacillati</taxon>
        <taxon>Actinomycetota</taxon>
        <taxon>Actinomycetes</taxon>
        <taxon>Propionibacteriales</taxon>
        <taxon>Nocardioidaceae</taxon>
        <taxon>Nocardioides</taxon>
    </lineage>
</organism>
<evidence type="ECO:0000256" key="1">
    <source>
        <dbReference type="SAM" id="Phobius"/>
    </source>
</evidence>
<reference evidence="3" key="1">
    <citation type="journal article" date="2019" name="Int. J. Syst. Evol. Microbiol.">
        <title>The Global Catalogue of Microorganisms (GCM) 10K type strain sequencing project: providing services to taxonomists for standard genome sequencing and annotation.</title>
        <authorList>
            <consortium name="The Broad Institute Genomics Platform"/>
            <consortium name="The Broad Institute Genome Sequencing Center for Infectious Disease"/>
            <person name="Wu L."/>
            <person name="Ma J."/>
        </authorList>
    </citation>
    <scope>NUCLEOTIDE SEQUENCE [LARGE SCALE GENOMIC DNA]</scope>
    <source>
        <strain evidence="3">JCM 17460</strain>
    </source>
</reference>
<gene>
    <name evidence="2" type="ORF">GCM10022263_02440</name>
</gene>